<gene>
    <name evidence="4" type="ORF">HHX25_06845</name>
</gene>
<keyword evidence="4" id="KW-0378">Hydrolase</keyword>
<evidence type="ECO:0000259" key="3">
    <source>
        <dbReference type="PROSITE" id="PS51762"/>
    </source>
</evidence>
<keyword evidence="2" id="KW-0732">Signal</keyword>
<evidence type="ECO:0000313" key="5">
    <source>
        <dbReference type="Proteomes" id="UP000746690"/>
    </source>
</evidence>
<keyword evidence="5" id="KW-1185">Reference proteome</keyword>
<proteinExistence type="inferred from homology"/>
<dbReference type="EMBL" id="JABBHF010000003">
    <property type="protein sequence ID" value="NMH87217.1"/>
    <property type="molecule type" value="Genomic_DNA"/>
</dbReference>
<dbReference type="Proteomes" id="UP000746690">
    <property type="component" value="Unassembled WGS sequence"/>
</dbReference>
<sequence length="289" mass="33761">MKKCLKIILAITFLSIVSCKNETPTFQENEDPKPKDKKWVKVDYLSDEFIGNELDVSKWQKEPVGNDWTWIGRPPGLFKASNVKVEDGKLQVTVGKLDTIVNINGKKFTHQGGIVRALKPGNVGWYFECKMKANKTVMSSTFWLMSKYNCEKKEELDIQECVGRTTELTKDWAKDWDRIFHSNTIHRKTDCHPKSERDEDAVILDEANHKRYYVYGAWWKSPTEILCYLDGKFMYKLNPTIEWDTPAFLHMAIETYNWNPIPEDGGLVESGTLEERTTKYDWVRTWKLE</sequence>
<dbReference type="PROSITE" id="PS51762">
    <property type="entry name" value="GH16_2"/>
    <property type="match status" value="1"/>
</dbReference>
<protein>
    <submittedName>
        <fullName evidence="4">Glycosyl hydrolase</fullName>
    </submittedName>
</protein>
<evidence type="ECO:0000313" key="4">
    <source>
        <dbReference type="EMBL" id="NMH87217.1"/>
    </source>
</evidence>
<accession>A0ABX1RXS8</accession>
<name>A0ABX1RXS8_9FLAO</name>
<dbReference type="SUPFAM" id="SSF49899">
    <property type="entry name" value="Concanavalin A-like lectins/glucanases"/>
    <property type="match status" value="1"/>
</dbReference>
<comment type="similarity">
    <text evidence="1">Belongs to the glycosyl hydrolase 16 family.</text>
</comment>
<organism evidence="4 5">
    <name type="scientific">Flavivirga algicola</name>
    <dbReference type="NCBI Taxonomy" id="2729136"/>
    <lineage>
        <taxon>Bacteria</taxon>
        <taxon>Pseudomonadati</taxon>
        <taxon>Bacteroidota</taxon>
        <taxon>Flavobacteriia</taxon>
        <taxon>Flavobacteriales</taxon>
        <taxon>Flavobacteriaceae</taxon>
        <taxon>Flavivirga</taxon>
    </lineage>
</organism>
<feature type="chain" id="PRO_5046325369" evidence="2">
    <location>
        <begin position="21"/>
        <end position="289"/>
    </location>
</feature>
<dbReference type="PROSITE" id="PS51257">
    <property type="entry name" value="PROKAR_LIPOPROTEIN"/>
    <property type="match status" value="1"/>
</dbReference>
<dbReference type="Gene3D" id="2.60.120.200">
    <property type="match status" value="1"/>
</dbReference>
<reference evidence="4 5" key="1">
    <citation type="submission" date="2020-04" db="EMBL/GenBank/DDBJ databases">
        <title>A Flavivirga sp. nov.</title>
        <authorList>
            <person name="Sun X."/>
        </authorList>
    </citation>
    <scope>NUCLEOTIDE SEQUENCE [LARGE SCALE GENOMIC DNA]</scope>
    <source>
        <strain evidence="4 5">Y03</strain>
    </source>
</reference>
<evidence type="ECO:0000256" key="2">
    <source>
        <dbReference type="SAM" id="SignalP"/>
    </source>
</evidence>
<dbReference type="InterPro" id="IPR013320">
    <property type="entry name" value="ConA-like_dom_sf"/>
</dbReference>
<dbReference type="InterPro" id="IPR000757">
    <property type="entry name" value="Beta-glucanase-like"/>
</dbReference>
<feature type="domain" description="GH16" evidence="3">
    <location>
        <begin position="24"/>
        <end position="289"/>
    </location>
</feature>
<dbReference type="GO" id="GO:0016787">
    <property type="term" value="F:hydrolase activity"/>
    <property type="evidence" value="ECO:0007669"/>
    <property type="project" value="UniProtKB-KW"/>
</dbReference>
<evidence type="ECO:0000256" key="1">
    <source>
        <dbReference type="ARBA" id="ARBA00006865"/>
    </source>
</evidence>
<dbReference type="RefSeq" id="WP_169671513.1">
    <property type="nucleotide sequence ID" value="NZ_JABBHF010000003.1"/>
</dbReference>
<comment type="caution">
    <text evidence="4">The sequence shown here is derived from an EMBL/GenBank/DDBJ whole genome shotgun (WGS) entry which is preliminary data.</text>
</comment>
<feature type="signal peptide" evidence="2">
    <location>
        <begin position="1"/>
        <end position="20"/>
    </location>
</feature>